<dbReference type="InterPro" id="IPR051015">
    <property type="entry name" value="EvgA-like"/>
</dbReference>
<dbReference type="PROSITE" id="PS50110">
    <property type="entry name" value="RESPONSE_REGULATORY"/>
    <property type="match status" value="1"/>
</dbReference>
<dbReference type="InterPro" id="IPR016032">
    <property type="entry name" value="Sig_transdc_resp-reg_C-effctor"/>
</dbReference>
<dbReference type="AlphaFoldDB" id="B4DBM9"/>
<feature type="domain" description="HTH luxR-type" evidence="4">
    <location>
        <begin position="139"/>
        <end position="204"/>
    </location>
</feature>
<dbReference type="GO" id="GO:0006355">
    <property type="term" value="P:regulation of DNA-templated transcription"/>
    <property type="evidence" value="ECO:0007669"/>
    <property type="project" value="InterPro"/>
</dbReference>
<dbReference type="SUPFAM" id="SSF52172">
    <property type="entry name" value="CheY-like"/>
    <property type="match status" value="1"/>
</dbReference>
<dbReference type="InterPro" id="IPR011006">
    <property type="entry name" value="CheY-like_superfamily"/>
</dbReference>
<proteinExistence type="predicted"/>
<dbReference type="Proteomes" id="UP000005824">
    <property type="component" value="Unassembled WGS sequence"/>
</dbReference>
<keyword evidence="7" id="KW-1185">Reference proteome</keyword>
<dbReference type="CDD" id="cd17535">
    <property type="entry name" value="REC_NarL-like"/>
    <property type="match status" value="1"/>
</dbReference>
<keyword evidence="2" id="KW-0238">DNA-binding</keyword>
<evidence type="ECO:0000313" key="7">
    <source>
        <dbReference type="Proteomes" id="UP000005824"/>
    </source>
</evidence>
<accession>B4DBM9</accession>
<evidence type="ECO:0000313" key="6">
    <source>
        <dbReference type="EMBL" id="EDY16131.1"/>
    </source>
</evidence>
<dbReference type="Pfam" id="PF00196">
    <property type="entry name" value="GerE"/>
    <property type="match status" value="1"/>
</dbReference>
<evidence type="ECO:0000256" key="2">
    <source>
        <dbReference type="ARBA" id="ARBA00023125"/>
    </source>
</evidence>
<dbReference type="PROSITE" id="PS50043">
    <property type="entry name" value="HTH_LUXR_2"/>
    <property type="match status" value="1"/>
</dbReference>
<feature type="modified residue" description="4-aspartylphosphate" evidence="3">
    <location>
        <position position="59"/>
    </location>
</feature>
<dbReference type="FunCoup" id="B4DBM9">
    <property type="interactions" value="421"/>
</dbReference>
<evidence type="ECO:0000259" key="5">
    <source>
        <dbReference type="PROSITE" id="PS50110"/>
    </source>
</evidence>
<dbReference type="InterPro" id="IPR000792">
    <property type="entry name" value="Tscrpt_reg_LuxR_C"/>
</dbReference>
<dbReference type="PANTHER" id="PTHR45566">
    <property type="entry name" value="HTH-TYPE TRANSCRIPTIONAL REGULATOR YHJB-RELATED"/>
    <property type="match status" value="1"/>
</dbReference>
<keyword evidence="1 3" id="KW-0597">Phosphoprotein</keyword>
<gene>
    <name evidence="6" type="ORF">CfE428DRAFT_6320</name>
</gene>
<dbReference type="Gene3D" id="3.40.50.2300">
    <property type="match status" value="1"/>
</dbReference>
<dbReference type="eggNOG" id="COG2197">
    <property type="taxonomic scope" value="Bacteria"/>
</dbReference>
<dbReference type="EMBL" id="ABVL01000039">
    <property type="protein sequence ID" value="EDY16131.1"/>
    <property type="molecule type" value="Genomic_DNA"/>
</dbReference>
<comment type="caution">
    <text evidence="6">The sequence shown here is derived from an EMBL/GenBank/DDBJ whole genome shotgun (WGS) entry which is preliminary data.</text>
</comment>
<dbReference type="SUPFAM" id="SSF46894">
    <property type="entry name" value="C-terminal effector domain of the bipartite response regulators"/>
    <property type="match status" value="1"/>
</dbReference>
<dbReference type="Pfam" id="PF00072">
    <property type="entry name" value="Response_reg"/>
    <property type="match status" value="1"/>
</dbReference>
<dbReference type="RefSeq" id="WP_006983638.1">
    <property type="nucleotide sequence ID" value="NZ_ABVL01000039.1"/>
</dbReference>
<dbReference type="InParanoid" id="B4DBM9"/>
<dbReference type="PRINTS" id="PR00038">
    <property type="entry name" value="HTHLUXR"/>
</dbReference>
<protein>
    <submittedName>
        <fullName evidence="6">Two component transcriptional regulator, LuxR family</fullName>
    </submittedName>
</protein>
<evidence type="ECO:0000256" key="3">
    <source>
        <dbReference type="PROSITE-ProRule" id="PRU00169"/>
    </source>
</evidence>
<name>B4DBM9_9BACT</name>
<dbReference type="GO" id="GO:0000160">
    <property type="term" value="P:phosphorelay signal transduction system"/>
    <property type="evidence" value="ECO:0007669"/>
    <property type="project" value="InterPro"/>
</dbReference>
<evidence type="ECO:0000259" key="4">
    <source>
        <dbReference type="PROSITE" id="PS50043"/>
    </source>
</evidence>
<dbReference type="SMART" id="SM00421">
    <property type="entry name" value="HTH_LUXR"/>
    <property type="match status" value="1"/>
</dbReference>
<dbReference type="InterPro" id="IPR058245">
    <property type="entry name" value="NreC/VraR/RcsB-like_REC"/>
</dbReference>
<dbReference type="PROSITE" id="PS00622">
    <property type="entry name" value="HTH_LUXR_1"/>
    <property type="match status" value="1"/>
</dbReference>
<dbReference type="SMART" id="SM00448">
    <property type="entry name" value="REC"/>
    <property type="match status" value="1"/>
</dbReference>
<dbReference type="InterPro" id="IPR001789">
    <property type="entry name" value="Sig_transdc_resp-reg_receiver"/>
</dbReference>
<dbReference type="PANTHER" id="PTHR45566:SF2">
    <property type="entry name" value="NARL SUBFAMILY"/>
    <property type="match status" value="1"/>
</dbReference>
<dbReference type="STRING" id="497964.CfE428DRAFT_6320"/>
<evidence type="ECO:0000256" key="1">
    <source>
        <dbReference type="ARBA" id="ARBA00022553"/>
    </source>
</evidence>
<sequence>MRSPTNTRILIVDDHFIARKGLIGSLSAEPDIEIVAEANNGFQAVEMFVLHRPDLVLMDVRLPLQDGVQAARTIRNDHPQARIAMLTVSDAEEDILGAIDAGVVGYLPKSVEREQLLTAIHRLAEGGEYFAPEIEAKLRSTNRVSLTKRETEVLTQIVKGRSNKEIGYDLGIAEPTVRLHLTHLFKKLHVMDRTQAAMVAVQRGLVRTE</sequence>
<dbReference type="GO" id="GO:0003677">
    <property type="term" value="F:DNA binding"/>
    <property type="evidence" value="ECO:0007669"/>
    <property type="project" value="UniProtKB-KW"/>
</dbReference>
<dbReference type="CDD" id="cd06170">
    <property type="entry name" value="LuxR_C_like"/>
    <property type="match status" value="1"/>
</dbReference>
<organism evidence="6 7">
    <name type="scientific">Chthoniobacter flavus Ellin428</name>
    <dbReference type="NCBI Taxonomy" id="497964"/>
    <lineage>
        <taxon>Bacteria</taxon>
        <taxon>Pseudomonadati</taxon>
        <taxon>Verrucomicrobiota</taxon>
        <taxon>Spartobacteria</taxon>
        <taxon>Chthoniobacterales</taxon>
        <taxon>Chthoniobacteraceae</taxon>
        <taxon>Chthoniobacter</taxon>
    </lineage>
</organism>
<feature type="domain" description="Response regulatory" evidence="5">
    <location>
        <begin position="8"/>
        <end position="124"/>
    </location>
</feature>
<reference evidence="6 7" key="1">
    <citation type="journal article" date="2011" name="J. Bacteriol.">
        <title>Genome sequence of Chthoniobacter flavus Ellin428, an aerobic heterotrophic soil bacterium.</title>
        <authorList>
            <person name="Kant R."/>
            <person name="van Passel M.W."/>
            <person name="Palva A."/>
            <person name="Lucas S."/>
            <person name="Lapidus A."/>
            <person name="Glavina Del Rio T."/>
            <person name="Dalin E."/>
            <person name="Tice H."/>
            <person name="Bruce D."/>
            <person name="Goodwin L."/>
            <person name="Pitluck S."/>
            <person name="Larimer F.W."/>
            <person name="Land M.L."/>
            <person name="Hauser L."/>
            <person name="Sangwan P."/>
            <person name="de Vos W.M."/>
            <person name="Janssen P.H."/>
            <person name="Smidt H."/>
        </authorList>
    </citation>
    <scope>NUCLEOTIDE SEQUENCE [LARGE SCALE GENOMIC DNA]</scope>
    <source>
        <strain evidence="6 7">Ellin428</strain>
    </source>
</reference>